<feature type="domain" description="DUF6570" evidence="1">
    <location>
        <begin position="222"/>
        <end position="292"/>
    </location>
</feature>
<evidence type="ECO:0000313" key="2">
    <source>
        <dbReference type="EMBL" id="CAK5270215.1"/>
    </source>
</evidence>
<gene>
    <name evidence="2" type="ORF">MYCIT1_LOCUS14435</name>
</gene>
<dbReference type="Proteomes" id="UP001295794">
    <property type="component" value="Unassembled WGS sequence"/>
</dbReference>
<dbReference type="AlphaFoldDB" id="A0AAD2H8Q3"/>
<name>A0AAD2H8Q3_9AGAR</name>
<reference evidence="2" key="1">
    <citation type="submission" date="2023-11" db="EMBL/GenBank/DDBJ databases">
        <authorList>
            <person name="De Vega J J."/>
            <person name="De Vega J J."/>
        </authorList>
    </citation>
    <scope>NUCLEOTIDE SEQUENCE</scope>
</reference>
<evidence type="ECO:0000259" key="1">
    <source>
        <dbReference type="Pfam" id="PF20209"/>
    </source>
</evidence>
<comment type="caution">
    <text evidence="2">The sequence shown here is derived from an EMBL/GenBank/DDBJ whole genome shotgun (WGS) entry which is preliminary data.</text>
</comment>
<protein>
    <recommendedName>
        <fullName evidence="1">DUF6570 domain-containing protein</fullName>
    </recommendedName>
</protein>
<proteinExistence type="predicted"/>
<accession>A0AAD2H8Q3</accession>
<keyword evidence="3" id="KW-1185">Reference proteome</keyword>
<dbReference type="EMBL" id="CAVNYO010000160">
    <property type="protein sequence ID" value="CAK5270215.1"/>
    <property type="molecule type" value="Genomic_DNA"/>
</dbReference>
<dbReference type="InterPro" id="IPR046700">
    <property type="entry name" value="DUF6570"/>
</dbReference>
<organism evidence="2 3">
    <name type="scientific">Mycena citricolor</name>
    <dbReference type="NCBI Taxonomy" id="2018698"/>
    <lineage>
        <taxon>Eukaryota</taxon>
        <taxon>Fungi</taxon>
        <taxon>Dikarya</taxon>
        <taxon>Basidiomycota</taxon>
        <taxon>Agaricomycotina</taxon>
        <taxon>Agaricomycetes</taxon>
        <taxon>Agaricomycetidae</taxon>
        <taxon>Agaricales</taxon>
        <taxon>Marasmiineae</taxon>
        <taxon>Mycenaceae</taxon>
        <taxon>Mycena</taxon>
    </lineage>
</organism>
<dbReference type="Pfam" id="PF20209">
    <property type="entry name" value="DUF6570"/>
    <property type="match status" value="1"/>
</dbReference>
<evidence type="ECO:0000313" key="3">
    <source>
        <dbReference type="Proteomes" id="UP001295794"/>
    </source>
</evidence>
<sequence length="295" mass="32861">MAAHTDVGPVSPLAHLTVPQILSLAQEGIDNPTRFPRCKAELVAFIESNVPPVRLRDIHAAAANILAERGAANLRSLKRKREEREDLARHARMRATEIQALPAGIGGSIEKKDISQFMALPDEDRRRLLYRRFYLATSNKGVATMVCAVCGREIDINDKEEATPRRLQTLPNPHCLAPASPHPAHDLYHGMLLDPAGVLQRGEEAFVHVCAHCYCSLVANDNRPPKFALANNLWLGPVPWQLQKLTFPEQLLIALVYPRVFVFKLHPRVGGRDPTKLQRGMRGTVSSYELDTVKC</sequence>